<keyword evidence="3" id="KW-1185">Reference proteome</keyword>
<dbReference type="HOGENOM" id="CLU_1455840_0_0_1"/>
<evidence type="ECO:0000313" key="2">
    <source>
        <dbReference type="EMBL" id="EFX80128.1"/>
    </source>
</evidence>
<feature type="region of interest" description="Disordered" evidence="1">
    <location>
        <begin position="76"/>
        <end position="97"/>
    </location>
</feature>
<gene>
    <name evidence="2" type="ORF">DAPPUDRAFT_103593</name>
</gene>
<reference evidence="2 3" key="1">
    <citation type="journal article" date="2011" name="Science">
        <title>The ecoresponsive genome of Daphnia pulex.</title>
        <authorList>
            <person name="Colbourne J.K."/>
            <person name="Pfrender M.E."/>
            <person name="Gilbert D."/>
            <person name="Thomas W.K."/>
            <person name="Tucker A."/>
            <person name="Oakley T.H."/>
            <person name="Tokishita S."/>
            <person name="Aerts A."/>
            <person name="Arnold G.J."/>
            <person name="Basu M.K."/>
            <person name="Bauer D.J."/>
            <person name="Caceres C.E."/>
            <person name="Carmel L."/>
            <person name="Casola C."/>
            <person name="Choi J.H."/>
            <person name="Detter J.C."/>
            <person name="Dong Q."/>
            <person name="Dusheyko S."/>
            <person name="Eads B.D."/>
            <person name="Frohlich T."/>
            <person name="Geiler-Samerotte K.A."/>
            <person name="Gerlach D."/>
            <person name="Hatcher P."/>
            <person name="Jogdeo S."/>
            <person name="Krijgsveld J."/>
            <person name="Kriventseva E.V."/>
            <person name="Kultz D."/>
            <person name="Laforsch C."/>
            <person name="Lindquist E."/>
            <person name="Lopez J."/>
            <person name="Manak J.R."/>
            <person name="Muller J."/>
            <person name="Pangilinan J."/>
            <person name="Patwardhan R.P."/>
            <person name="Pitluck S."/>
            <person name="Pritham E.J."/>
            <person name="Rechtsteiner A."/>
            <person name="Rho M."/>
            <person name="Rogozin I.B."/>
            <person name="Sakarya O."/>
            <person name="Salamov A."/>
            <person name="Schaack S."/>
            <person name="Shapiro H."/>
            <person name="Shiga Y."/>
            <person name="Skalitzky C."/>
            <person name="Smith Z."/>
            <person name="Souvorov A."/>
            <person name="Sung W."/>
            <person name="Tang Z."/>
            <person name="Tsuchiya D."/>
            <person name="Tu H."/>
            <person name="Vos H."/>
            <person name="Wang M."/>
            <person name="Wolf Y.I."/>
            <person name="Yamagata H."/>
            <person name="Yamada T."/>
            <person name="Ye Y."/>
            <person name="Shaw J.R."/>
            <person name="Andrews J."/>
            <person name="Crease T.J."/>
            <person name="Tang H."/>
            <person name="Lucas S.M."/>
            <person name="Robertson H.M."/>
            <person name="Bork P."/>
            <person name="Koonin E.V."/>
            <person name="Zdobnov E.M."/>
            <person name="Grigoriev I.V."/>
            <person name="Lynch M."/>
            <person name="Boore J.L."/>
        </authorList>
    </citation>
    <scope>NUCLEOTIDE SEQUENCE [LARGE SCALE GENOMIC DNA]</scope>
</reference>
<protein>
    <submittedName>
        <fullName evidence="2">Uncharacterized protein</fullName>
    </submittedName>
</protein>
<dbReference type="KEGG" id="dpx:DAPPUDRAFT_103593"/>
<evidence type="ECO:0000313" key="3">
    <source>
        <dbReference type="Proteomes" id="UP000000305"/>
    </source>
</evidence>
<name>E9GK64_DAPPU</name>
<dbReference type="AlphaFoldDB" id="E9GK64"/>
<accession>E9GK64</accession>
<evidence type="ECO:0000256" key="1">
    <source>
        <dbReference type="SAM" id="MobiDB-lite"/>
    </source>
</evidence>
<dbReference type="InParanoid" id="E9GK64"/>
<dbReference type="Proteomes" id="UP000000305">
    <property type="component" value="Unassembled WGS sequence"/>
</dbReference>
<dbReference type="EMBL" id="GL732548">
    <property type="protein sequence ID" value="EFX80128.1"/>
    <property type="molecule type" value="Genomic_DNA"/>
</dbReference>
<proteinExistence type="predicted"/>
<sequence>MAEAVAERRLIDAILEDEMKRVRKERQKRKGKKGVGLFSHSSFVLWTKSMLFRLRSYQRTNAVVWCYEHGDRKDNMGRHSNSIKKHQQPSNPTPDPTARALRDVKEYVCESGDSVSGKIVVNSDVKSTHEKVKQDLSLVVGNDNSYNVGREAIAQWDRHGNRSDHEDCQNGYGNAITTMANVTIVQ</sequence>
<organism evidence="2 3">
    <name type="scientific">Daphnia pulex</name>
    <name type="common">Water flea</name>
    <dbReference type="NCBI Taxonomy" id="6669"/>
    <lineage>
        <taxon>Eukaryota</taxon>
        <taxon>Metazoa</taxon>
        <taxon>Ecdysozoa</taxon>
        <taxon>Arthropoda</taxon>
        <taxon>Crustacea</taxon>
        <taxon>Branchiopoda</taxon>
        <taxon>Diplostraca</taxon>
        <taxon>Cladocera</taxon>
        <taxon>Anomopoda</taxon>
        <taxon>Daphniidae</taxon>
        <taxon>Daphnia</taxon>
    </lineage>
</organism>